<proteinExistence type="predicted"/>
<evidence type="ECO:0008006" key="4">
    <source>
        <dbReference type="Google" id="ProtNLM"/>
    </source>
</evidence>
<name>A0A0E0EXX3_9ORYZ</name>
<accession>A0A0E0EXX3</accession>
<dbReference type="Proteomes" id="UP000008021">
    <property type="component" value="Chromosome 10"/>
</dbReference>
<organism evidence="2">
    <name type="scientific">Oryza meridionalis</name>
    <dbReference type="NCBI Taxonomy" id="40149"/>
    <lineage>
        <taxon>Eukaryota</taxon>
        <taxon>Viridiplantae</taxon>
        <taxon>Streptophyta</taxon>
        <taxon>Embryophyta</taxon>
        <taxon>Tracheophyta</taxon>
        <taxon>Spermatophyta</taxon>
        <taxon>Magnoliopsida</taxon>
        <taxon>Liliopsida</taxon>
        <taxon>Poales</taxon>
        <taxon>Poaceae</taxon>
        <taxon>BOP clade</taxon>
        <taxon>Oryzoideae</taxon>
        <taxon>Oryzeae</taxon>
        <taxon>Oryzinae</taxon>
        <taxon>Oryza</taxon>
    </lineage>
</organism>
<evidence type="ECO:0000313" key="3">
    <source>
        <dbReference type="Proteomes" id="UP000008021"/>
    </source>
</evidence>
<reference evidence="2" key="1">
    <citation type="submission" date="2015-04" db="UniProtKB">
        <authorList>
            <consortium name="EnsemblPlants"/>
        </authorList>
    </citation>
    <scope>IDENTIFICATION</scope>
</reference>
<protein>
    <recommendedName>
        <fullName evidence="4">DUF506 domain-containing protein</fullName>
    </recommendedName>
</protein>
<dbReference type="eggNOG" id="ENOG502QRQ0">
    <property type="taxonomic scope" value="Eukaryota"/>
</dbReference>
<dbReference type="AlphaFoldDB" id="A0A0E0EXX3"/>
<sequence length="301" mass="32081">MRAAAAHDPSPAPARSMLKRLFDRQLLRVSPAERIVAVGGGEKDEVEPSSVCLDGMVRSFLEDGSGVGAAVERAGGHGARRCNCFHGGGSSDDDDDEDDAAASSDVAETIKGLVHCATLRERNLLADVCGHVERHRAGGARRRELLGLVAASLRAAGHDAAVCVSRWDKSPTHPAGEHAYVDVLLPPASDRGARERVLVDVDFRSAFEVARPTKAYRALLQRLPAVFVGKDDRLRLLVAASADAARASLRKRGLHLPPWRKPEYMRAKWLSPYDREPAPPDEASASAAAAEVAGEEAPAAA</sequence>
<feature type="region of interest" description="Disordered" evidence="1">
    <location>
        <begin position="272"/>
        <end position="301"/>
    </location>
</feature>
<feature type="compositionally biased region" description="Low complexity" evidence="1">
    <location>
        <begin position="281"/>
        <end position="301"/>
    </location>
</feature>
<reference evidence="2" key="2">
    <citation type="submission" date="2018-05" db="EMBL/GenBank/DDBJ databases">
        <title>OmerRS3 (Oryza meridionalis Reference Sequence Version 3).</title>
        <authorList>
            <person name="Zhang J."/>
            <person name="Kudrna D."/>
            <person name="Lee S."/>
            <person name="Talag J."/>
            <person name="Welchert J."/>
            <person name="Wing R.A."/>
        </authorList>
    </citation>
    <scope>NUCLEOTIDE SEQUENCE [LARGE SCALE GENOMIC DNA]</scope>
    <source>
        <strain evidence="2">cv. OR44</strain>
    </source>
</reference>
<dbReference type="Gramene" id="OMERI10G07450.1">
    <property type="protein sequence ID" value="OMERI10G07450.1"/>
    <property type="gene ID" value="OMERI10G07450"/>
</dbReference>
<evidence type="ECO:0000313" key="2">
    <source>
        <dbReference type="EnsemblPlants" id="OMERI10G07450.1"/>
    </source>
</evidence>
<dbReference type="HOGENOM" id="CLU_042726_3_0_1"/>
<dbReference type="PANTHER" id="PTHR31579:SF8">
    <property type="entry name" value="OS10G0417800 PROTEIN"/>
    <property type="match status" value="1"/>
</dbReference>
<dbReference type="InterPro" id="IPR006502">
    <property type="entry name" value="PDDEXK-like"/>
</dbReference>
<evidence type="ECO:0000256" key="1">
    <source>
        <dbReference type="SAM" id="MobiDB-lite"/>
    </source>
</evidence>
<dbReference type="EnsemblPlants" id="OMERI10G07450.1">
    <property type="protein sequence ID" value="OMERI10G07450.1"/>
    <property type="gene ID" value="OMERI10G07450"/>
</dbReference>
<keyword evidence="3" id="KW-1185">Reference proteome</keyword>
<dbReference type="PANTHER" id="PTHR31579">
    <property type="entry name" value="OS03G0796600 PROTEIN"/>
    <property type="match status" value="1"/>
</dbReference>
<dbReference type="STRING" id="40149.A0A0E0EXX3"/>
<dbReference type="NCBIfam" id="TIGR01615">
    <property type="entry name" value="A_thal_3542"/>
    <property type="match status" value="1"/>
</dbReference>
<dbReference type="Pfam" id="PF04720">
    <property type="entry name" value="PDDEXK_6"/>
    <property type="match status" value="1"/>
</dbReference>